<evidence type="ECO:0000313" key="8">
    <source>
        <dbReference type="EMBL" id="OZC03503.1"/>
    </source>
</evidence>
<sequence length="859" mass="93343">MESPALPDVIDRYRVLGTLGRGGMGVVYRARDERLDREVALKMLPDEDRASEESRQRLLVEARAAARIDHPNVCAIYEVGETDDGRAFVAMGCYDGETLRDRLRRGPLAPEDVAELGRQIAGGLAAAHARGIVHRDLKPSNIFLCESDRLTAKILDFGIAKVEGTDLTKSGVTSGTLFYAAPEQMHGRAESRSDLWSLGVVLYEALTGRRPFEGSYEAATLYAILHEAPAPLPVGTPEPLASVVMRLLEKAPEERFASAREVEKVLTDSPVTPEARRRAARPRWVGGAVGTALALIILLGWSFWPASSANALPDEIHLAMLGFTPAASGDDEQAFAVGFEEALSSGITQLLVDSRDWVVPPREVRAQEVESASEARDELGANLALSGTVLQKGGRVYLTLNLLDTRTSRQIQSVLIQMAASAVGELQTRALQAISEMLGLEGEASTSAHLARGSSNPDALKHYMDGLGYLEQNADNDDLGRAVSLFESAIQQDPTFSLAYARLGEASLQQYEVTRDSSWIGRAETAGRRAVALDPGEPLAYVALSRFYRATGRYPRATQAASRAVDLYPTSFDALLALARAKQASADIKGAEEAFRKAIRVRSNLWTGYAELGYFLFGMGRYQEAIEQFGEVMRLVPANSQGYAAQGGVYHQLARQAAASGDEALSDEMYAKAGERYEEGLARRKTSGAYSNFASFLLEQGRVAEAIQAYRQALDINSADHRLWANLASALDEAPGKERERTGAIRKAASAAEASLRVNPQDAQVLASLAVYREELGQKDAARAAAIKAADLAPADLRTQYNLFSVFEKTGDRDRALEHLARAFEGGYSLSDIDDTADFSSLRSDPRFAKLRARSQDSR</sequence>
<dbReference type="PANTHER" id="PTHR43289:SF6">
    <property type="entry name" value="SERINE_THREONINE-PROTEIN KINASE NEKL-3"/>
    <property type="match status" value="1"/>
</dbReference>
<dbReference type="Gene3D" id="1.10.510.10">
    <property type="entry name" value="Transferase(Phosphotransferase) domain 1"/>
    <property type="match status" value="1"/>
</dbReference>
<protein>
    <recommendedName>
        <fullName evidence="7">Protein kinase domain-containing protein</fullName>
    </recommendedName>
</protein>
<dbReference type="Pfam" id="PF13181">
    <property type="entry name" value="TPR_8"/>
    <property type="match status" value="1"/>
</dbReference>
<keyword evidence="5" id="KW-0802">TPR repeat</keyword>
<reference evidence="8 9" key="1">
    <citation type="submission" date="2016-11" db="EMBL/GenBank/DDBJ databases">
        <title>Study of marine rhodopsin-containing bacteria.</title>
        <authorList>
            <person name="Yoshizawa S."/>
            <person name="Kumagai Y."/>
            <person name="Kogure K."/>
        </authorList>
    </citation>
    <scope>NUCLEOTIDE SEQUENCE [LARGE SCALE GENOMIC DNA]</scope>
    <source>
        <strain evidence="8 9">SG-29</strain>
    </source>
</reference>
<organism evidence="8 9">
    <name type="scientific">Rubricoccus marinus</name>
    <dbReference type="NCBI Taxonomy" id="716817"/>
    <lineage>
        <taxon>Bacteria</taxon>
        <taxon>Pseudomonadati</taxon>
        <taxon>Rhodothermota</taxon>
        <taxon>Rhodothermia</taxon>
        <taxon>Rhodothermales</taxon>
        <taxon>Rubricoccaceae</taxon>
        <taxon>Rubricoccus</taxon>
    </lineage>
</organism>
<comment type="caution">
    <text evidence="8">The sequence shown here is derived from an EMBL/GenBank/DDBJ whole genome shotgun (WGS) entry which is preliminary data.</text>
</comment>
<keyword evidence="2 6" id="KW-0547">Nucleotide-binding</keyword>
<dbReference type="PANTHER" id="PTHR43289">
    <property type="entry name" value="MITOGEN-ACTIVATED PROTEIN KINASE KINASE KINASE 20-RELATED"/>
    <property type="match status" value="1"/>
</dbReference>
<dbReference type="InterPro" id="IPR008271">
    <property type="entry name" value="Ser/Thr_kinase_AS"/>
</dbReference>
<dbReference type="EMBL" id="MQWB01000001">
    <property type="protein sequence ID" value="OZC03503.1"/>
    <property type="molecule type" value="Genomic_DNA"/>
</dbReference>
<dbReference type="Gene3D" id="3.30.200.20">
    <property type="entry name" value="Phosphorylase Kinase, domain 1"/>
    <property type="match status" value="1"/>
</dbReference>
<dbReference type="NCBIfam" id="NF047558">
    <property type="entry name" value="TPR_END_plus"/>
    <property type="match status" value="1"/>
</dbReference>
<evidence type="ECO:0000313" key="9">
    <source>
        <dbReference type="Proteomes" id="UP000216446"/>
    </source>
</evidence>
<dbReference type="PROSITE" id="PS00107">
    <property type="entry name" value="PROTEIN_KINASE_ATP"/>
    <property type="match status" value="1"/>
</dbReference>
<dbReference type="GO" id="GO:0004674">
    <property type="term" value="F:protein serine/threonine kinase activity"/>
    <property type="evidence" value="ECO:0007669"/>
    <property type="project" value="TreeGrafter"/>
</dbReference>
<evidence type="ECO:0000256" key="5">
    <source>
        <dbReference type="PROSITE-ProRule" id="PRU00339"/>
    </source>
</evidence>
<dbReference type="InterPro" id="IPR011990">
    <property type="entry name" value="TPR-like_helical_dom_sf"/>
</dbReference>
<dbReference type="InterPro" id="IPR000719">
    <property type="entry name" value="Prot_kinase_dom"/>
</dbReference>
<dbReference type="PROSITE" id="PS00108">
    <property type="entry name" value="PROTEIN_KINASE_ST"/>
    <property type="match status" value="1"/>
</dbReference>
<proteinExistence type="predicted"/>
<dbReference type="InterPro" id="IPR011009">
    <property type="entry name" value="Kinase-like_dom_sf"/>
</dbReference>
<dbReference type="Pfam" id="PF13432">
    <property type="entry name" value="TPR_16"/>
    <property type="match status" value="2"/>
</dbReference>
<dbReference type="SUPFAM" id="SSF56112">
    <property type="entry name" value="Protein kinase-like (PK-like)"/>
    <property type="match status" value="1"/>
</dbReference>
<evidence type="ECO:0000259" key="7">
    <source>
        <dbReference type="PROSITE" id="PS50011"/>
    </source>
</evidence>
<feature type="repeat" description="TPR" evidence="5">
    <location>
        <begin position="606"/>
        <end position="639"/>
    </location>
</feature>
<dbReference type="Pfam" id="PF00069">
    <property type="entry name" value="Pkinase"/>
    <property type="match status" value="1"/>
</dbReference>
<keyword evidence="9" id="KW-1185">Reference proteome</keyword>
<feature type="repeat" description="TPR" evidence="5">
    <location>
        <begin position="538"/>
        <end position="571"/>
    </location>
</feature>
<dbReference type="PROSITE" id="PS50011">
    <property type="entry name" value="PROTEIN_KINASE_DOM"/>
    <property type="match status" value="1"/>
</dbReference>
<dbReference type="GO" id="GO:0005524">
    <property type="term" value="F:ATP binding"/>
    <property type="evidence" value="ECO:0007669"/>
    <property type="project" value="UniProtKB-UniRule"/>
</dbReference>
<feature type="repeat" description="TPR" evidence="5">
    <location>
        <begin position="687"/>
        <end position="720"/>
    </location>
</feature>
<dbReference type="CDD" id="cd14014">
    <property type="entry name" value="STKc_PknB_like"/>
    <property type="match status" value="1"/>
</dbReference>
<evidence type="ECO:0000256" key="4">
    <source>
        <dbReference type="ARBA" id="ARBA00022840"/>
    </source>
</evidence>
<keyword evidence="3" id="KW-0418">Kinase</keyword>
<dbReference type="AlphaFoldDB" id="A0A259U0F3"/>
<dbReference type="SMART" id="SM00028">
    <property type="entry name" value="TPR"/>
    <property type="match status" value="5"/>
</dbReference>
<dbReference type="InParanoid" id="A0A259U0F3"/>
<dbReference type="InterPro" id="IPR019734">
    <property type="entry name" value="TPR_rpt"/>
</dbReference>
<dbReference type="Gene3D" id="1.25.40.10">
    <property type="entry name" value="Tetratricopeptide repeat domain"/>
    <property type="match status" value="3"/>
</dbReference>
<dbReference type="RefSeq" id="WP_094548934.1">
    <property type="nucleotide sequence ID" value="NZ_MQWB01000001.1"/>
</dbReference>
<dbReference type="InterPro" id="IPR017441">
    <property type="entry name" value="Protein_kinase_ATP_BS"/>
</dbReference>
<dbReference type="SUPFAM" id="SSF48452">
    <property type="entry name" value="TPR-like"/>
    <property type="match status" value="1"/>
</dbReference>
<evidence type="ECO:0000256" key="1">
    <source>
        <dbReference type="ARBA" id="ARBA00022679"/>
    </source>
</evidence>
<keyword evidence="4 6" id="KW-0067">ATP-binding</keyword>
<dbReference type="PROSITE" id="PS50005">
    <property type="entry name" value="TPR"/>
    <property type="match status" value="3"/>
</dbReference>
<evidence type="ECO:0000256" key="2">
    <source>
        <dbReference type="ARBA" id="ARBA00022741"/>
    </source>
</evidence>
<gene>
    <name evidence="8" type="ORF">BSZ36_11230</name>
</gene>
<keyword evidence="1" id="KW-0808">Transferase</keyword>
<dbReference type="SMART" id="SM00220">
    <property type="entry name" value="S_TKc"/>
    <property type="match status" value="1"/>
</dbReference>
<evidence type="ECO:0000256" key="3">
    <source>
        <dbReference type="ARBA" id="ARBA00022777"/>
    </source>
</evidence>
<evidence type="ECO:0000256" key="6">
    <source>
        <dbReference type="PROSITE-ProRule" id="PRU10141"/>
    </source>
</evidence>
<feature type="binding site" evidence="6">
    <location>
        <position position="42"/>
    </location>
    <ligand>
        <name>ATP</name>
        <dbReference type="ChEBI" id="CHEBI:30616"/>
    </ligand>
</feature>
<name>A0A259U0F3_9BACT</name>
<dbReference type="Proteomes" id="UP000216446">
    <property type="component" value="Unassembled WGS sequence"/>
</dbReference>
<feature type="domain" description="Protein kinase" evidence="7">
    <location>
        <begin position="13"/>
        <end position="272"/>
    </location>
</feature>
<accession>A0A259U0F3</accession>
<dbReference type="OrthoDB" id="9813021at2"/>